<dbReference type="Pfam" id="PF10282">
    <property type="entry name" value="Lactonase"/>
    <property type="match status" value="1"/>
</dbReference>
<name>A0A9X2CYA6_9GAMM</name>
<dbReference type="Gene3D" id="2.130.10.10">
    <property type="entry name" value="YVTN repeat-like/Quinoprotein amine dehydrogenase"/>
    <property type="match status" value="2"/>
</dbReference>
<comment type="caution">
    <text evidence="2">The sequence shown here is derived from an EMBL/GenBank/DDBJ whole genome shotgun (WGS) entry which is preliminary data.</text>
</comment>
<dbReference type="PANTHER" id="PTHR47197">
    <property type="entry name" value="PROTEIN NIRF"/>
    <property type="match status" value="1"/>
</dbReference>
<dbReference type="SUPFAM" id="SSF63825">
    <property type="entry name" value="YWTD domain"/>
    <property type="match status" value="1"/>
</dbReference>
<evidence type="ECO:0000313" key="3">
    <source>
        <dbReference type="Proteomes" id="UP001139721"/>
    </source>
</evidence>
<evidence type="ECO:0000256" key="1">
    <source>
        <dbReference type="SAM" id="SignalP"/>
    </source>
</evidence>
<accession>A0A9X2CYA6</accession>
<dbReference type="EMBL" id="JAJKBJ010000002">
    <property type="protein sequence ID" value="MCL9683023.1"/>
    <property type="molecule type" value="Genomic_DNA"/>
</dbReference>
<protein>
    <submittedName>
        <fullName evidence="2">YncE family protein</fullName>
    </submittedName>
</protein>
<keyword evidence="1" id="KW-0732">Signal</keyword>
<dbReference type="Proteomes" id="UP001139721">
    <property type="component" value="Unassembled WGS sequence"/>
</dbReference>
<dbReference type="RefSeq" id="WP_250420424.1">
    <property type="nucleotide sequence ID" value="NZ_JAJKBJ010000002.1"/>
</dbReference>
<keyword evidence="3" id="KW-1185">Reference proteome</keyword>
<dbReference type="InterPro" id="IPR019405">
    <property type="entry name" value="Lactonase_7-beta_prop"/>
</dbReference>
<dbReference type="AlphaFoldDB" id="A0A9X2CYA6"/>
<dbReference type="InterPro" id="IPR015943">
    <property type="entry name" value="WD40/YVTN_repeat-like_dom_sf"/>
</dbReference>
<feature type="chain" id="PRO_5040786725" evidence="1">
    <location>
        <begin position="27"/>
        <end position="439"/>
    </location>
</feature>
<proteinExistence type="predicted"/>
<sequence>MNKRIKSLCTWSAGTITLLTATFLNAAMLPVFDIEPASPTTMLLPVNSSEIVQYKVTNNTARQRVLTMQPISGVNQITGEAGVCPSPFTLDPKTSCLLTLQINGNQIPPRITDGPTVCKTQGPGNNTPDPFLCSKPEANERLSVTLIPAIPAQHAYITNWDQNSISLCDVSTLDGTFSNCIITASGALFANPEAITTLNLDANNTVFYVANINALNMAVSTVVLCQVNNGTGALSGCAITGSGFNGADGIAINPAGTLAYVSNAGADNVSLCQVDSITGALGNCGPTGNGFHIPSDMTLNPLGTIAYVSDLANYVSICPVDATTGLLSCHNRVGGFSQPEGITLHPSGQFAYLTNNGSNNISVCKVDVITSNLHSCSITGGRFDGFGNLAFNNLGSRAYVPIADTGRVSVCFVNQNNGTLSLCKDSHGTFDSPSGVLLR</sequence>
<reference evidence="2" key="1">
    <citation type="submission" date="2021-11" db="EMBL/GenBank/DDBJ databases">
        <title>Legionella maioricencis sp. nov., a new species isolated from hot water samples in Mallorca.</title>
        <authorList>
            <person name="Crespi S."/>
            <person name="Drasar V."/>
            <person name="Salva-Serra F."/>
            <person name="Jaen-Luchoro D."/>
            <person name="Pineiro-Iglesias B."/>
            <person name="Aliaga F."/>
            <person name="Fernandez-Juarez V."/>
            <person name="Coll G."/>
            <person name="Moore E.R.B."/>
            <person name="Bennasar-Figueras A."/>
        </authorList>
    </citation>
    <scope>NUCLEOTIDE SEQUENCE</scope>
    <source>
        <strain evidence="2">HCPI-6</strain>
    </source>
</reference>
<dbReference type="InterPro" id="IPR051200">
    <property type="entry name" value="Host-pathogen_enzymatic-act"/>
</dbReference>
<organism evidence="2 3">
    <name type="scientific">Legionella maioricensis</name>
    <dbReference type="NCBI Taxonomy" id="2896528"/>
    <lineage>
        <taxon>Bacteria</taxon>
        <taxon>Pseudomonadati</taxon>
        <taxon>Pseudomonadota</taxon>
        <taxon>Gammaproteobacteria</taxon>
        <taxon>Legionellales</taxon>
        <taxon>Legionellaceae</taxon>
        <taxon>Legionella</taxon>
    </lineage>
</organism>
<evidence type="ECO:0000313" key="2">
    <source>
        <dbReference type="EMBL" id="MCL9683023.1"/>
    </source>
</evidence>
<feature type="signal peptide" evidence="1">
    <location>
        <begin position="1"/>
        <end position="26"/>
    </location>
</feature>
<dbReference type="PANTHER" id="PTHR47197:SF3">
    <property type="entry name" value="DIHYDRO-HEME D1 DEHYDROGENASE"/>
    <property type="match status" value="1"/>
</dbReference>
<gene>
    <name evidence="2" type="ORF">LOX96_02855</name>
</gene>